<evidence type="ECO:0000256" key="5">
    <source>
        <dbReference type="ARBA" id="ARBA00022840"/>
    </source>
</evidence>
<dbReference type="InterPro" id="IPR007861">
    <property type="entry name" value="DNA_mismatch_repair_MutS_clamp"/>
</dbReference>
<dbReference type="CDD" id="cd03284">
    <property type="entry name" value="ABC_MutS1"/>
    <property type="match status" value="1"/>
</dbReference>
<keyword evidence="3 9" id="KW-0547">Nucleotide-binding</keyword>
<reference evidence="12" key="1">
    <citation type="submission" date="2020-10" db="EMBL/GenBank/DDBJ databases">
        <authorList>
            <person name="Gilroy R."/>
        </authorList>
    </citation>
    <scope>NUCLEOTIDE SEQUENCE</scope>
    <source>
        <strain evidence="12">7463</strain>
    </source>
</reference>
<dbReference type="Gene3D" id="3.30.420.110">
    <property type="entry name" value="MutS, connector domain"/>
    <property type="match status" value="1"/>
</dbReference>
<dbReference type="InterPro" id="IPR000432">
    <property type="entry name" value="DNA_mismatch_repair_MutS_C"/>
</dbReference>
<proteinExistence type="inferred from homology"/>
<dbReference type="NCBIfam" id="NF003810">
    <property type="entry name" value="PRK05399.1"/>
    <property type="match status" value="1"/>
</dbReference>
<comment type="caution">
    <text evidence="12">The sequence shown here is derived from an EMBL/GenBank/DDBJ whole genome shotgun (WGS) entry which is preliminary data.</text>
</comment>
<dbReference type="GO" id="GO:0005829">
    <property type="term" value="C:cytosol"/>
    <property type="evidence" value="ECO:0007669"/>
    <property type="project" value="TreeGrafter"/>
</dbReference>
<sequence>MAKTKTVTNENDPWAGHTPAIRRFLEIKAQHPETLVLYRMGDFYETFFDDAVRANKLLGITLTSRGTDTNGAPIPMAGVPEKTLEQYLARLVKQGVSVAICEQIGDPSKGPLERELARIVTPGTLTENELLPQKQDAALLAISPAGRHGARLGLAWLVLSNGQFHVANTSLEELPTEVTRIAPTEILVPEDFKETVEELRLPAAITPLPKWHFSVEHGTAKLKHQFQVQELTAWGLDDVPDAVSAAGALLTYAENTQCEAIPHLLPPVLEVQSQFVGMDSASRRNLELTQTLRGDDGPTLFSLLDQCKTSMGSRLLRQWIHNPLRNPQLVSARHQAVESFVVAESLRENVREKLKTVPDFERLATRIAMRSIRPKELAALRDALPHLALIAQELITADDPLIEEKAADLVIDPSLYEKLNAALLPDPAVLLRDGDVIASSYNEELRTLRELRDNVGDFLTQMEIRERQATGIPTLRVQYNKVQGFFIEISRGQTDRVPLHYHRKQTLKNTERYITPELKDYEDKALSAQERSQALQKALYNELLEFADPFVPVLQKAAAAAAAIDVLSSFAFHAARANWIRPELEKAPGIEIVGARHPVVEDAIESYTPNDCMLVPGRRLLVITGPNMGGKSTYMRSIALIVLLTYIGSFVPAASAKIGPVDRILTRIGASDDLARGRSTFMVEMTEAAAILHQATDQSLVLMDEIGRGTSTFDGLSLAAAIAHELALVKKSFTLFATHYFELTKLEQTAPEVANVHVAAVENKNKIVFLHEVQDGPANQSYGIAVAQLAGVPNSVIRRARKMLNELQERSQVNEQLDLFADNHVEMPNEIAPEPDRTQSLCEEIDSLDIDQLTPRQALDLLYELKDKAREILNN</sequence>
<dbReference type="InterPro" id="IPR045076">
    <property type="entry name" value="MutS"/>
</dbReference>
<protein>
    <recommendedName>
        <fullName evidence="2 9">DNA mismatch repair protein MutS</fullName>
    </recommendedName>
</protein>
<dbReference type="SUPFAM" id="SSF53150">
    <property type="entry name" value="DNA repair protein MutS, domain II"/>
    <property type="match status" value="1"/>
</dbReference>
<dbReference type="InterPro" id="IPR017261">
    <property type="entry name" value="DNA_mismatch_repair_MutS/MSH"/>
</dbReference>
<dbReference type="Gene3D" id="3.40.50.300">
    <property type="entry name" value="P-loop containing nucleotide triphosphate hydrolases"/>
    <property type="match status" value="1"/>
</dbReference>
<organism evidence="12 13">
    <name type="scientific">Candidatus Aphodousia faecigallinarum</name>
    <dbReference type="NCBI Taxonomy" id="2840677"/>
    <lineage>
        <taxon>Bacteria</taxon>
        <taxon>Pseudomonadati</taxon>
        <taxon>Pseudomonadota</taxon>
        <taxon>Betaproteobacteria</taxon>
        <taxon>Burkholderiales</taxon>
        <taxon>Sutterellaceae</taxon>
        <taxon>Sutterellaceae incertae sedis</taxon>
        <taxon>Candidatus Aphodousia</taxon>
    </lineage>
</organism>
<comment type="function">
    <text evidence="8 9">This protein is involved in the repair of mismatches in DNA. It is possible that it carries out the mismatch recognition step. This protein has a weak ATPase activity.</text>
</comment>
<dbReference type="Gene3D" id="1.10.1420.10">
    <property type="match status" value="2"/>
</dbReference>
<dbReference type="SUPFAM" id="SSF55271">
    <property type="entry name" value="DNA repair protein MutS, domain I"/>
    <property type="match status" value="1"/>
</dbReference>
<dbReference type="GO" id="GO:0006298">
    <property type="term" value="P:mismatch repair"/>
    <property type="evidence" value="ECO:0007669"/>
    <property type="project" value="UniProtKB-UniRule"/>
</dbReference>
<dbReference type="SMART" id="SM00533">
    <property type="entry name" value="MUTSd"/>
    <property type="match status" value="1"/>
</dbReference>
<gene>
    <name evidence="9 12" type="primary">mutS</name>
    <name evidence="12" type="ORF">IAC56_03955</name>
</gene>
<dbReference type="InterPro" id="IPR016151">
    <property type="entry name" value="DNA_mismatch_repair_MutS_N"/>
</dbReference>
<feature type="binding site" evidence="9">
    <location>
        <begin position="625"/>
        <end position="632"/>
    </location>
    <ligand>
        <name>ATP</name>
        <dbReference type="ChEBI" id="CHEBI:30616"/>
    </ligand>
</feature>
<dbReference type="AlphaFoldDB" id="A0A9D1IKB8"/>
<comment type="similarity">
    <text evidence="1 9 10">Belongs to the DNA mismatch repair MutS family.</text>
</comment>
<dbReference type="Gene3D" id="6.10.140.430">
    <property type="match status" value="1"/>
</dbReference>
<dbReference type="Pfam" id="PF05190">
    <property type="entry name" value="MutS_IV"/>
    <property type="match status" value="1"/>
</dbReference>
<keyword evidence="6 9" id="KW-0238">DNA-binding</keyword>
<dbReference type="FunFam" id="3.40.50.300:FF:000870">
    <property type="entry name" value="MutS protein homolog 4"/>
    <property type="match status" value="1"/>
</dbReference>
<keyword evidence="4 9" id="KW-0227">DNA damage</keyword>
<evidence type="ECO:0000256" key="3">
    <source>
        <dbReference type="ARBA" id="ARBA00022741"/>
    </source>
</evidence>
<dbReference type="InterPro" id="IPR036187">
    <property type="entry name" value="DNA_mismatch_repair_MutS_sf"/>
</dbReference>
<dbReference type="SUPFAM" id="SSF48334">
    <property type="entry name" value="DNA repair protein MutS, domain III"/>
    <property type="match status" value="1"/>
</dbReference>
<dbReference type="PANTHER" id="PTHR11361">
    <property type="entry name" value="DNA MISMATCH REPAIR PROTEIN MUTS FAMILY MEMBER"/>
    <property type="match status" value="1"/>
</dbReference>
<name>A0A9D1IKB8_9BURK</name>
<evidence type="ECO:0000256" key="9">
    <source>
        <dbReference type="HAMAP-Rule" id="MF_00096"/>
    </source>
</evidence>
<keyword evidence="5 9" id="KW-0067">ATP-binding</keyword>
<evidence type="ECO:0000313" key="12">
    <source>
        <dbReference type="EMBL" id="HIU37409.1"/>
    </source>
</evidence>
<accession>A0A9D1IKB8</accession>
<dbReference type="Gene3D" id="3.40.1170.10">
    <property type="entry name" value="DNA repair protein MutS, domain I"/>
    <property type="match status" value="1"/>
</dbReference>
<dbReference type="PIRSF" id="PIRSF037677">
    <property type="entry name" value="DNA_mis_repair_Msh6"/>
    <property type="match status" value="1"/>
</dbReference>
<dbReference type="PROSITE" id="PS00486">
    <property type="entry name" value="DNA_MISMATCH_REPAIR_2"/>
    <property type="match status" value="1"/>
</dbReference>
<dbReference type="GO" id="GO:0140664">
    <property type="term" value="F:ATP-dependent DNA damage sensor activity"/>
    <property type="evidence" value="ECO:0007669"/>
    <property type="project" value="InterPro"/>
</dbReference>
<dbReference type="GO" id="GO:0030983">
    <property type="term" value="F:mismatched DNA binding"/>
    <property type="evidence" value="ECO:0007669"/>
    <property type="project" value="InterPro"/>
</dbReference>
<evidence type="ECO:0000256" key="8">
    <source>
        <dbReference type="ARBA" id="ARBA00024647"/>
    </source>
</evidence>
<evidence type="ECO:0000256" key="6">
    <source>
        <dbReference type="ARBA" id="ARBA00023125"/>
    </source>
</evidence>
<dbReference type="Pfam" id="PF05188">
    <property type="entry name" value="MutS_II"/>
    <property type="match status" value="1"/>
</dbReference>
<dbReference type="SMART" id="SM00534">
    <property type="entry name" value="MUTSac"/>
    <property type="match status" value="1"/>
</dbReference>
<dbReference type="EMBL" id="DVMY01000067">
    <property type="protein sequence ID" value="HIU37409.1"/>
    <property type="molecule type" value="Genomic_DNA"/>
</dbReference>
<evidence type="ECO:0000256" key="2">
    <source>
        <dbReference type="ARBA" id="ARBA00021982"/>
    </source>
</evidence>
<keyword evidence="7 9" id="KW-0234">DNA repair</keyword>
<dbReference type="SUPFAM" id="SSF52540">
    <property type="entry name" value="P-loop containing nucleoside triphosphate hydrolases"/>
    <property type="match status" value="1"/>
</dbReference>
<dbReference type="NCBIfam" id="TIGR01070">
    <property type="entry name" value="mutS1"/>
    <property type="match status" value="1"/>
</dbReference>
<dbReference type="InterPro" id="IPR007860">
    <property type="entry name" value="DNA_mmatch_repair_MutS_con_dom"/>
</dbReference>
<dbReference type="Pfam" id="PF05192">
    <property type="entry name" value="MutS_III"/>
    <property type="match status" value="1"/>
</dbReference>
<evidence type="ECO:0000313" key="13">
    <source>
        <dbReference type="Proteomes" id="UP000824083"/>
    </source>
</evidence>
<dbReference type="GO" id="GO:0005524">
    <property type="term" value="F:ATP binding"/>
    <property type="evidence" value="ECO:0007669"/>
    <property type="project" value="UniProtKB-UniRule"/>
</dbReference>
<dbReference type="Pfam" id="PF01624">
    <property type="entry name" value="MutS_I"/>
    <property type="match status" value="1"/>
</dbReference>
<reference evidence="12" key="2">
    <citation type="journal article" date="2021" name="PeerJ">
        <title>Extensive microbial diversity within the chicken gut microbiome revealed by metagenomics and culture.</title>
        <authorList>
            <person name="Gilroy R."/>
            <person name="Ravi A."/>
            <person name="Getino M."/>
            <person name="Pursley I."/>
            <person name="Horton D.L."/>
            <person name="Alikhan N.F."/>
            <person name="Baker D."/>
            <person name="Gharbi K."/>
            <person name="Hall N."/>
            <person name="Watson M."/>
            <person name="Adriaenssens E.M."/>
            <person name="Foster-Nyarko E."/>
            <person name="Jarju S."/>
            <person name="Secka A."/>
            <person name="Antonio M."/>
            <person name="Oren A."/>
            <person name="Chaudhuri R.R."/>
            <person name="La Ragione R."/>
            <person name="Hildebrand F."/>
            <person name="Pallen M.J."/>
        </authorList>
    </citation>
    <scope>NUCLEOTIDE SEQUENCE</scope>
    <source>
        <strain evidence="12">7463</strain>
    </source>
</reference>
<dbReference type="Pfam" id="PF00488">
    <property type="entry name" value="MutS_V"/>
    <property type="match status" value="1"/>
</dbReference>
<dbReference type="InterPro" id="IPR005748">
    <property type="entry name" value="DNA_mismatch_repair_MutS"/>
</dbReference>
<dbReference type="Proteomes" id="UP000824083">
    <property type="component" value="Unassembled WGS sequence"/>
</dbReference>
<evidence type="ECO:0000256" key="7">
    <source>
        <dbReference type="ARBA" id="ARBA00023204"/>
    </source>
</evidence>
<dbReference type="InterPro" id="IPR007695">
    <property type="entry name" value="DNA_mismatch_repair_MutS-lik_N"/>
</dbReference>
<evidence type="ECO:0000256" key="10">
    <source>
        <dbReference type="RuleBase" id="RU003756"/>
    </source>
</evidence>
<dbReference type="GO" id="GO:0003684">
    <property type="term" value="F:damaged DNA binding"/>
    <property type="evidence" value="ECO:0007669"/>
    <property type="project" value="UniProtKB-UniRule"/>
</dbReference>
<evidence type="ECO:0000256" key="1">
    <source>
        <dbReference type="ARBA" id="ARBA00006271"/>
    </source>
</evidence>
<dbReference type="FunFam" id="1.10.1420.10:FF:000001">
    <property type="entry name" value="DNA mismatch repair protein MutS"/>
    <property type="match status" value="1"/>
</dbReference>
<feature type="domain" description="DNA mismatch repair proteins mutS family" evidence="11">
    <location>
        <begin position="699"/>
        <end position="715"/>
    </location>
</feature>
<dbReference type="InterPro" id="IPR036678">
    <property type="entry name" value="MutS_con_dom_sf"/>
</dbReference>
<dbReference type="PANTHER" id="PTHR11361:SF34">
    <property type="entry name" value="DNA MISMATCH REPAIR PROTEIN MSH1, MITOCHONDRIAL"/>
    <property type="match status" value="1"/>
</dbReference>
<dbReference type="InterPro" id="IPR027417">
    <property type="entry name" value="P-loop_NTPase"/>
</dbReference>
<dbReference type="InterPro" id="IPR007696">
    <property type="entry name" value="DNA_mismatch_repair_MutS_core"/>
</dbReference>
<evidence type="ECO:0000259" key="11">
    <source>
        <dbReference type="PROSITE" id="PS00486"/>
    </source>
</evidence>
<evidence type="ECO:0000256" key="4">
    <source>
        <dbReference type="ARBA" id="ARBA00022763"/>
    </source>
</evidence>
<dbReference type="HAMAP" id="MF_00096">
    <property type="entry name" value="MutS"/>
    <property type="match status" value="1"/>
</dbReference>